<reference evidence="1 3" key="1">
    <citation type="submission" date="2015-07" db="EMBL/GenBank/DDBJ databases">
        <authorList>
            <person name="Cajimat M.N.B."/>
            <person name="Milazzo M.L."/>
            <person name="Fulhorst C.F."/>
        </authorList>
    </citation>
    <scope>NUCLEOTIDE SEQUENCE [LARGE SCALE GENOMIC DNA]</scope>
    <source>
        <strain evidence="1">Single colony</strain>
    </source>
</reference>
<evidence type="ECO:0000313" key="2">
    <source>
        <dbReference type="EMBL" id="PRQ75314.1"/>
    </source>
</evidence>
<dbReference type="OrthoDB" id="10276228at2759"/>
<sequence length="373" mass="41789">MLDKLPNELLLLIIRLALPSRDTLSPKAAGRRQALLMSLSRINKRLCSLARPHLLQSILVGTPRQARLISTLPKTLREQVETVVFSTDTTPIGGLNPYAARAMPVALSGYQALDALAALTNVKHARFYDFGDFVTEGITFFGNQVDFDLSAKSPLSRLDSLYFSNCSFFFINRGEAPVFRLVRLAFVGRILIKGDGLAALLTPEALPRLQSLRLTRFQDHRERGWDGTLGADLRRLPKLVSHTIVVQVDASCESDYLPSNTADRCRLLYHLGYSSPHTRPFGGAHSSTQFIRLDAVSLDDASYLLDRISELHDLRAAFIDRAIHPDTIKPEKRGAAFALLYTVKQTPAEIIWTGSDDHAFLLPEFERYMRERQ</sequence>
<protein>
    <submittedName>
        <fullName evidence="1 2">Proteophosphoglycan 5</fullName>
    </submittedName>
</protein>
<dbReference type="AlphaFoldDB" id="A0A0K3CEW8"/>
<dbReference type="Proteomes" id="UP000239560">
    <property type="component" value="Unassembled WGS sequence"/>
</dbReference>
<accession>A0A0K3CEW8</accession>
<dbReference type="EMBL" id="LCTV02000005">
    <property type="protein sequence ID" value="PRQ75314.1"/>
    <property type="molecule type" value="Genomic_DNA"/>
</dbReference>
<evidence type="ECO:0000313" key="3">
    <source>
        <dbReference type="Proteomes" id="UP000199069"/>
    </source>
</evidence>
<reference evidence="2 4" key="2">
    <citation type="journal article" date="2018" name="Elife">
        <title>Functional genomics of lipid metabolism in the oleaginous yeast Rhodosporidium toruloides.</title>
        <authorList>
            <person name="Coradetti S.T."/>
            <person name="Pinel D."/>
            <person name="Geiselman G."/>
            <person name="Ito M."/>
            <person name="Mondo S."/>
            <person name="Reilly M.C."/>
            <person name="Cheng Y.F."/>
            <person name="Bauer S."/>
            <person name="Grigoriev I."/>
            <person name="Gladden J.M."/>
            <person name="Simmons B.A."/>
            <person name="Brem R."/>
            <person name="Arkin A.P."/>
            <person name="Skerker J.M."/>
        </authorList>
    </citation>
    <scope>NUCLEOTIDE SEQUENCE [LARGE SCALE GENOMIC DNA]</scope>
    <source>
        <strain evidence="2 4">NBRC 0880</strain>
    </source>
</reference>
<keyword evidence="3" id="KW-1185">Reference proteome</keyword>
<organism evidence="1 3">
    <name type="scientific">Rhodotorula toruloides</name>
    <name type="common">Yeast</name>
    <name type="synonym">Rhodosporidium toruloides</name>
    <dbReference type="NCBI Taxonomy" id="5286"/>
    <lineage>
        <taxon>Eukaryota</taxon>
        <taxon>Fungi</taxon>
        <taxon>Dikarya</taxon>
        <taxon>Basidiomycota</taxon>
        <taxon>Pucciniomycotina</taxon>
        <taxon>Microbotryomycetes</taxon>
        <taxon>Sporidiobolales</taxon>
        <taxon>Sporidiobolaceae</taxon>
        <taxon>Rhodotorula</taxon>
    </lineage>
</organism>
<proteinExistence type="predicted"/>
<evidence type="ECO:0000313" key="4">
    <source>
        <dbReference type="Proteomes" id="UP000239560"/>
    </source>
</evidence>
<dbReference type="EMBL" id="CWKI01000005">
    <property type="protein sequence ID" value="CTR07112.1"/>
    <property type="molecule type" value="Genomic_DNA"/>
</dbReference>
<name>A0A0K3CEW8_RHOTO</name>
<dbReference type="Proteomes" id="UP000199069">
    <property type="component" value="Unassembled WGS sequence"/>
</dbReference>
<evidence type="ECO:0000313" key="1">
    <source>
        <dbReference type="EMBL" id="CTR07112.1"/>
    </source>
</evidence>
<gene>
    <name evidence="1" type="primary">FGENESH: predicted gene_5.518</name>
    <name evidence="2" type="ORF">AAT19DRAFT_14336</name>
    <name evidence="1" type="ORF">BN2166_0029730</name>
</gene>